<dbReference type="OrthoDB" id="1377492at2"/>
<name>A0A1H4G422_9FLAO</name>
<dbReference type="Proteomes" id="UP000198951">
    <property type="component" value="Unassembled WGS sequence"/>
</dbReference>
<gene>
    <name evidence="2" type="ORF">SAMN05443667_116104</name>
</gene>
<feature type="signal peptide" evidence="1">
    <location>
        <begin position="1"/>
        <end position="21"/>
    </location>
</feature>
<proteinExistence type="predicted"/>
<dbReference type="AlphaFoldDB" id="A0A1H4G422"/>
<dbReference type="STRING" id="150146.SAMN05443667_116104"/>
<keyword evidence="3" id="KW-1185">Reference proteome</keyword>
<evidence type="ECO:0008006" key="4">
    <source>
        <dbReference type="Google" id="ProtNLM"/>
    </source>
</evidence>
<reference evidence="3" key="1">
    <citation type="submission" date="2016-10" db="EMBL/GenBank/DDBJ databases">
        <authorList>
            <person name="Varghese N."/>
            <person name="Submissions S."/>
        </authorList>
    </citation>
    <scope>NUCLEOTIDE SEQUENCE [LARGE SCALE GENOMIC DNA]</scope>
    <source>
        <strain evidence="3">DSM 22376</strain>
    </source>
</reference>
<dbReference type="Pfam" id="PF14352">
    <property type="entry name" value="DUF4402"/>
    <property type="match status" value="1"/>
</dbReference>
<keyword evidence="1" id="KW-0732">Signal</keyword>
<protein>
    <recommendedName>
        <fullName evidence="4">DUF4402 domain-containing protein</fullName>
    </recommendedName>
</protein>
<dbReference type="RefSeq" id="WP_091093580.1">
    <property type="nucleotide sequence ID" value="NZ_FNRD01000016.1"/>
</dbReference>
<dbReference type="InterPro" id="IPR025514">
    <property type="entry name" value="DUF4402"/>
</dbReference>
<feature type="chain" id="PRO_5011524693" description="DUF4402 domain-containing protein" evidence="1">
    <location>
        <begin position="22"/>
        <end position="183"/>
    </location>
</feature>
<sequence length="183" mass="18580">MKKLSLLAIIAIALFSNNVNAQTEATETTNAHAKLIKVMSLANADTDGLDFGTIVLTAAGASTVSMAAVDATRVYGANSAAAVNANQSANTAKYNVTGTPNETYALTLPTTVSLTTATLGSGLATMTIDNLKARFSGGSADAVVSKLSTTGTDSFAVGGTLNIDATQKPGDYTGIFNVTVDYN</sequence>
<evidence type="ECO:0000313" key="2">
    <source>
        <dbReference type="EMBL" id="SEB04329.1"/>
    </source>
</evidence>
<evidence type="ECO:0000256" key="1">
    <source>
        <dbReference type="SAM" id="SignalP"/>
    </source>
</evidence>
<evidence type="ECO:0000313" key="3">
    <source>
        <dbReference type="Proteomes" id="UP000198951"/>
    </source>
</evidence>
<organism evidence="2 3">
    <name type="scientific">Flavobacterium gillisiae</name>
    <dbReference type="NCBI Taxonomy" id="150146"/>
    <lineage>
        <taxon>Bacteria</taxon>
        <taxon>Pseudomonadati</taxon>
        <taxon>Bacteroidota</taxon>
        <taxon>Flavobacteriia</taxon>
        <taxon>Flavobacteriales</taxon>
        <taxon>Flavobacteriaceae</taxon>
        <taxon>Flavobacterium</taxon>
    </lineage>
</organism>
<accession>A0A1H4G422</accession>
<dbReference type="EMBL" id="FNRD01000016">
    <property type="protein sequence ID" value="SEB04329.1"/>
    <property type="molecule type" value="Genomic_DNA"/>
</dbReference>